<dbReference type="EMBL" id="JBEYRS010000007">
    <property type="protein sequence ID" value="MEW2363969.1"/>
    <property type="molecule type" value="Genomic_DNA"/>
</dbReference>
<protein>
    <submittedName>
        <fullName evidence="1">Uncharacterized protein</fullName>
    </submittedName>
</protein>
<proteinExistence type="predicted"/>
<dbReference type="RefSeq" id="WP_359780237.1">
    <property type="nucleotide sequence ID" value="NZ_JBEYRR010000007.1"/>
</dbReference>
<name>A0ABV3LWZ0_9ACTN</name>
<keyword evidence="2" id="KW-1185">Reference proteome</keyword>
<sequence length="148" mass="16105">MAEYEFDLPLKSSPEILAERDKLADEACRALTQAGIPVHRVELGGGPEGRPGAEVHMEATPGGRVVVDWNTGAELTTAAVKLLEDALLEGRRFDPANQPFALRHHSTVRVHMRDALLGILTSAGFDVEVADEDDYGAPVLFVNSFRRT</sequence>
<organism evidence="1 2">
    <name type="scientific">Streptomyces huasconensis</name>
    <dbReference type="NCBI Taxonomy" id="1854574"/>
    <lineage>
        <taxon>Bacteria</taxon>
        <taxon>Bacillati</taxon>
        <taxon>Actinomycetota</taxon>
        <taxon>Actinomycetes</taxon>
        <taxon>Kitasatosporales</taxon>
        <taxon>Streptomycetaceae</taxon>
        <taxon>Streptomyces</taxon>
    </lineage>
</organism>
<comment type="caution">
    <text evidence="1">The sequence shown here is derived from an EMBL/GenBank/DDBJ whole genome shotgun (WGS) entry which is preliminary data.</text>
</comment>
<dbReference type="Proteomes" id="UP001553843">
    <property type="component" value="Unassembled WGS sequence"/>
</dbReference>
<accession>A0ABV3LWZ0</accession>
<evidence type="ECO:0000313" key="2">
    <source>
        <dbReference type="Proteomes" id="UP001553843"/>
    </source>
</evidence>
<evidence type="ECO:0000313" key="1">
    <source>
        <dbReference type="EMBL" id="MEW2363969.1"/>
    </source>
</evidence>
<reference evidence="1 2" key="1">
    <citation type="submission" date="2024-06" db="EMBL/GenBank/DDBJ databases">
        <title>The Natural Products Discovery Center: Release of the First 8490 Sequenced Strains for Exploring Actinobacteria Biosynthetic Diversity.</title>
        <authorList>
            <person name="Kalkreuter E."/>
            <person name="Kautsar S.A."/>
            <person name="Yang D."/>
            <person name="Bader C.D."/>
            <person name="Teijaro C.N."/>
            <person name="Fluegel L."/>
            <person name="Davis C.M."/>
            <person name="Simpson J.R."/>
            <person name="Lauterbach L."/>
            <person name="Steele A.D."/>
            <person name="Gui C."/>
            <person name="Meng S."/>
            <person name="Li G."/>
            <person name="Viehrig K."/>
            <person name="Ye F."/>
            <person name="Su P."/>
            <person name="Kiefer A.F."/>
            <person name="Nichols A."/>
            <person name="Cepeda A.J."/>
            <person name="Yan W."/>
            <person name="Fan B."/>
            <person name="Jiang Y."/>
            <person name="Adhikari A."/>
            <person name="Zheng C.-J."/>
            <person name="Schuster L."/>
            <person name="Cowan T.M."/>
            <person name="Smanski M.J."/>
            <person name="Chevrette M.G."/>
            <person name="De Carvalho L.P.S."/>
            <person name="Shen B."/>
        </authorList>
    </citation>
    <scope>NUCLEOTIDE SEQUENCE [LARGE SCALE GENOMIC DNA]</scope>
    <source>
        <strain evidence="1 2">NPDC047833</strain>
    </source>
</reference>
<gene>
    <name evidence="1" type="ORF">AB0887_18760</name>
</gene>